<comment type="caution">
    <text evidence="1">The sequence shown here is derived from an EMBL/GenBank/DDBJ whole genome shotgun (WGS) entry which is preliminary data.</text>
</comment>
<protein>
    <submittedName>
        <fullName evidence="1">Uncharacterized protein</fullName>
    </submittedName>
</protein>
<reference evidence="1 2" key="2">
    <citation type="journal article" date="2016" name="Int. J. Syst. Evol. Microbiol.">
        <title>Vitellibacter aquimaris sp. nov., a marine bacterium isolated from seawater.</title>
        <authorList>
            <person name="Thevarajoo S."/>
            <person name="Selvaratnam C."/>
            <person name="Goh K.M."/>
            <person name="Hong K.W."/>
            <person name="Chan X.Y."/>
            <person name="Chan K.G."/>
            <person name="Chong C.S."/>
        </authorList>
    </citation>
    <scope>NUCLEOTIDE SEQUENCE [LARGE SCALE GENOMIC DNA]</scope>
    <source>
        <strain evidence="1 2">D-24</strain>
    </source>
</reference>
<dbReference type="OrthoDB" id="1447970at2"/>
<dbReference type="RefSeq" id="WP_062618742.1">
    <property type="nucleotide sequence ID" value="NZ_JRWG01000001.1"/>
</dbReference>
<proteinExistence type="predicted"/>
<keyword evidence="2" id="KW-1185">Reference proteome</keyword>
<accession>A0A137RL38</accession>
<name>A0A137RL38_9FLAO</name>
<dbReference type="PROSITE" id="PS51257">
    <property type="entry name" value="PROKAR_LIPOPROTEIN"/>
    <property type="match status" value="1"/>
</dbReference>
<dbReference type="AlphaFoldDB" id="A0A137RL38"/>
<evidence type="ECO:0000313" key="1">
    <source>
        <dbReference type="EMBL" id="KXO00920.1"/>
    </source>
</evidence>
<dbReference type="EMBL" id="JRWG01000001">
    <property type="protein sequence ID" value="KXO00920.1"/>
    <property type="molecule type" value="Genomic_DNA"/>
</dbReference>
<gene>
    <name evidence="1" type="ORF">LS48_00075</name>
</gene>
<dbReference type="Proteomes" id="UP000070138">
    <property type="component" value="Unassembled WGS sequence"/>
</dbReference>
<organism evidence="1 2">
    <name type="scientific">Aequorivita aquimaris</name>
    <dbReference type="NCBI Taxonomy" id="1548749"/>
    <lineage>
        <taxon>Bacteria</taxon>
        <taxon>Pseudomonadati</taxon>
        <taxon>Bacteroidota</taxon>
        <taxon>Flavobacteriia</taxon>
        <taxon>Flavobacteriales</taxon>
        <taxon>Flavobacteriaceae</taxon>
        <taxon>Aequorivita</taxon>
    </lineage>
</organism>
<sequence length="166" mass="17719">MKTLKILCILFLSAAIISCSKKDDDGGGSAPEASFNATINGGSFGSNYSSRLGFYSTTTANGITIAVTDQNQNIIRFFLNETGGFDTVIKEIGNVDDNGFVTNVIIRDQEAMITYNSSEGQIVISENKSNPEIEGGRLISGNFDITAVVNTGETITMTGTFKNIAY</sequence>
<evidence type="ECO:0000313" key="2">
    <source>
        <dbReference type="Proteomes" id="UP000070138"/>
    </source>
</evidence>
<dbReference type="STRING" id="1548749.LS48_00075"/>
<reference evidence="2" key="1">
    <citation type="submission" date="2014-10" db="EMBL/GenBank/DDBJ databases">
        <title>Genome sequencing of Vitellibacter sp. D-24.</title>
        <authorList>
            <person name="Thevarajoo S."/>
            <person name="Selvaratnam C."/>
            <person name="Goh K.M."/>
            <person name="Chong C.S."/>
        </authorList>
    </citation>
    <scope>NUCLEOTIDE SEQUENCE [LARGE SCALE GENOMIC DNA]</scope>
    <source>
        <strain evidence="2">D-24</strain>
    </source>
</reference>